<dbReference type="GO" id="GO:0003723">
    <property type="term" value="F:RNA binding"/>
    <property type="evidence" value="ECO:0007669"/>
    <property type="project" value="UniProtKB-UniRule"/>
</dbReference>
<keyword evidence="4 8" id="KW-0863">Zinc-finger</keyword>
<evidence type="ECO:0000313" key="11">
    <source>
        <dbReference type="Proteomes" id="UP000694403"/>
    </source>
</evidence>
<reference evidence="10" key="2">
    <citation type="submission" date="2025-09" db="UniProtKB">
        <authorList>
            <consortium name="Ensembl"/>
        </authorList>
    </citation>
    <scope>IDENTIFICATION</scope>
</reference>
<dbReference type="InterPro" id="IPR008705">
    <property type="entry name" value="Nanos/Xcar2"/>
</dbReference>
<evidence type="ECO:0000256" key="7">
    <source>
        <dbReference type="ARBA" id="ARBA00022884"/>
    </source>
</evidence>
<dbReference type="GO" id="GO:0006417">
    <property type="term" value="P:regulation of translation"/>
    <property type="evidence" value="ECO:0007669"/>
    <property type="project" value="UniProtKB-UniRule"/>
</dbReference>
<dbReference type="FunFam" id="4.10.60.30:FF:000001">
    <property type="entry name" value="nanos homolog 3"/>
    <property type="match status" value="1"/>
</dbReference>
<evidence type="ECO:0000256" key="5">
    <source>
        <dbReference type="ARBA" id="ARBA00022833"/>
    </source>
</evidence>
<keyword evidence="7 8" id="KW-0694">RNA-binding</keyword>
<feature type="domain" description="Nanos-type" evidence="9">
    <location>
        <begin position="44"/>
        <end position="98"/>
    </location>
</feature>
<dbReference type="InterPro" id="IPR024161">
    <property type="entry name" value="Znf_nanos-typ"/>
</dbReference>
<sequence length="203" mass="21657">MGTVQPAGNVAYCRPSLLKDQGKGSCPQSGQNRAATPQTPGSFICNFCRHNGESRQVYSSHMLKQADGTVLCPILRNYVCPMCGATGDGAHTLKYCPGNQGKQSLYCKGGRNSAGFRHARPPAELSQPCTAGHPWVGRDLCFHGPLSFGLSDAYMSRPGPLCPGVTPLPQTGYCFPRGSEEQVLRAGRRGKAELGSRVEAKSL</sequence>
<protein>
    <recommendedName>
        <fullName evidence="9">Nanos-type domain-containing protein</fullName>
    </recommendedName>
</protein>
<proteinExistence type="inferred from homology"/>
<keyword evidence="6 8" id="KW-0810">Translation regulation</keyword>
<evidence type="ECO:0000256" key="3">
    <source>
        <dbReference type="ARBA" id="ARBA00022723"/>
    </source>
</evidence>
<keyword evidence="3" id="KW-0479">Metal-binding</keyword>
<evidence type="ECO:0000256" key="8">
    <source>
        <dbReference type="PROSITE-ProRule" id="PRU00855"/>
    </source>
</evidence>
<keyword evidence="2" id="KW-0963">Cytoplasm</keyword>
<evidence type="ECO:0000256" key="4">
    <source>
        <dbReference type="ARBA" id="ARBA00022771"/>
    </source>
</evidence>
<evidence type="ECO:0000313" key="10">
    <source>
        <dbReference type="Ensembl" id="ENSCSRP00000005689.1"/>
    </source>
</evidence>
<keyword evidence="5" id="KW-0862">Zinc</keyword>
<evidence type="ECO:0000256" key="2">
    <source>
        <dbReference type="ARBA" id="ARBA00022490"/>
    </source>
</evidence>
<evidence type="ECO:0000259" key="9">
    <source>
        <dbReference type="PROSITE" id="PS51522"/>
    </source>
</evidence>
<name>A0A8C3RVP1_CHESE</name>
<accession>A0A8C3RVP1</accession>
<dbReference type="Pfam" id="PF05741">
    <property type="entry name" value="zf-nanos"/>
    <property type="match status" value="1"/>
</dbReference>
<dbReference type="InterPro" id="IPR038129">
    <property type="entry name" value="Nanos_sf"/>
</dbReference>
<dbReference type="GO" id="GO:0005737">
    <property type="term" value="C:cytoplasm"/>
    <property type="evidence" value="ECO:0007669"/>
    <property type="project" value="UniProtKB-SubCell"/>
</dbReference>
<reference evidence="10" key="1">
    <citation type="submission" date="2025-08" db="UniProtKB">
        <authorList>
            <consortium name="Ensembl"/>
        </authorList>
    </citation>
    <scope>IDENTIFICATION</scope>
</reference>
<dbReference type="GO" id="GO:0008270">
    <property type="term" value="F:zinc ion binding"/>
    <property type="evidence" value="ECO:0007669"/>
    <property type="project" value="UniProtKB-KW"/>
</dbReference>
<dbReference type="AlphaFoldDB" id="A0A8C3RVP1"/>
<dbReference type="PANTHER" id="PTHR12887">
    <property type="entry name" value="NANOS PROTEIN"/>
    <property type="match status" value="1"/>
</dbReference>
<evidence type="ECO:0000256" key="6">
    <source>
        <dbReference type="ARBA" id="ARBA00022845"/>
    </source>
</evidence>
<dbReference type="Gene3D" id="4.10.60.30">
    <property type="entry name" value="Nanos, RNA-binding domain"/>
    <property type="match status" value="1"/>
</dbReference>
<dbReference type="Proteomes" id="UP000694403">
    <property type="component" value="Unplaced"/>
</dbReference>
<evidence type="ECO:0000256" key="1">
    <source>
        <dbReference type="ARBA" id="ARBA00004496"/>
    </source>
</evidence>
<keyword evidence="11" id="KW-1185">Reference proteome</keyword>
<comment type="similarity">
    <text evidence="8">Belongs to the nanos family.</text>
</comment>
<dbReference type="Ensembl" id="ENSCSRT00000005873.1">
    <property type="protein sequence ID" value="ENSCSRP00000005689.1"/>
    <property type="gene ID" value="ENSCSRG00000004279.1"/>
</dbReference>
<comment type="subcellular location">
    <subcellularLocation>
        <location evidence="1">Cytoplasm</location>
    </subcellularLocation>
</comment>
<organism evidence="10 11">
    <name type="scientific">Chelydra serpentina</name>
    <name type="common">Snapping turtle</name>
    <name type="synonym">Testudo serpentina</name>
    <dbReference type="NCBI Taxonomy" id="8475"/>
    <lineage>
        <taxon>Eukaryota</taxon>
        <taxon>Metazoa</taxon>
        <taxon>Chordata</taxon>
        <taxon>Craniata</taxon>
        <taxon>Vertebrata</taxon>
        <taxon>Euteleostomi</taxon>
        <taxon>Archelosauria</taxon>
        <taxon>Testudinata</taxon>
        <taxon>Testudines</taxon>
        <taxon>Cryptodira</taxon>
        <taxon>Durocryptodira</taxon>
        <taxon>Americhelydia</taxon>
        <taxon>Chelydroidea</taxon>
        <taxon>Chelydridae</taxon>
        <taxon>Chelydra</taxon>
    </lineage>
</organism>
<dbReference type="PROSITE" id="PS51522">
    <property type="entry name" value="ZF_NANOS"/>
    <property type="match status" value="1"/>
</dbReference>